<name>A0A0D0DM73_9AGAM</name>
<dbReference type="EMBL" id="KN826273">
    <property type="protein sequence ID" value="KIK79470.1"/>
    <property type="molecule type" value="Genomic_DNA"/>
</dbReference>
<evidence type="ECO:0000313" key="1">
    <source>
        <dbReference type="EMBL" id="KIK79470.1"/>
    </source>
</evidence>
<organism evidence="1 2">
    <name type="scientific">Paxillus rubicundulus Ve08.2h10</name>
    <dbReference type="NCBI Taxonomy" id="930991"/>
    <lineage>
        <taxon>Eukaryota</taxon>
        <taxon>Fungi</taxon>
        <taxon>Dikarya</taxon>
        <taxon>Basidiomycota</taxon>
        <taxon>Agaricomycotina</taxon>
        <taxon>Agaricomycetes</taxon>
        <taxon>Agaricomycetidae</taxon>
        <taxon>Boletales</taxon>
        <taxon>Paxilineae</taxon>
        <taxon>Paxillaceae</taxon>
        <taxon>Paxillus</taxon>
    </lineage>
</organism>
<feature type="non-terminal residue" evidence="1">
    <location>
        <position position="1"/>
    </location>
</feature>
<evidence type="ECO:0000313" key="2">
    <source>
        <dbReference type="Proteomes" id="UP000054538"/>
    </source>
</evidence>
<dbReference type="HOGENOM" id="CLU_2677815_0_0_1"/>
<dbReference type="InParanoid" id="A0A0D0DM73"/>
<reference evidence="2" key="2">
    <citation type="submission" date="2015-01" db="EMBL/GenBank/DDBJ databases">
        <title>Evolutionary Origins and Diversification of the Mycorrhizal Mutualists.</title>
        <authorList>
            <consortium name="DOE Joint Genome Institute"/>
            <consortium name="Mycorrhizal Genomics Consortium"/>
            <person name="Kohler A."/>
            <person name="Kuo A."/>
            <person name="Nagy L.G."/>
            <person name="Floudas D."/>
            <person name="Copeland A."/>
            <person name="Barry K.W."/>
            <person name="Cichocki N."/>
            <person name="Veneault-Fourrey C."/>
            <person name="LaButti K."/>
            <person name="Lindquist E.A."/>
            <person name="Lipzen A."/>
            <person name="Lundell T."/>
            <person name="Morin E."/>
            <person name="Murat C."/>
            <person name="Riley R."/>
            <person name="Ohm R."/>
            <person name="Sun H."/>
            <person name="Tunlid A."/>
            <person name="Henrissat B."/>
            <person name="Grigoriev I.V."/>
            <person name="Hibbett D.S."/>
            <person name="Martin F."/>
        </authorList>
    </citation>
    <scope>NUCLEOTIDE SEQUENCE [LARGE SCALE GENOMIC DNA]</scope>
    <source>
        <strain evidence="2">Ve08.2h10</strain>
    </source>
</reference>
<proteinExistence type="predicted"/>
<dbReference type="Proteomes" id="UP000054538">
    <property type="component" value="Unassembled WGS sequence"/>
</dbReference>
<sequence length="75" mass="8530">GVVHQNENALFGEAVNNYKDGGETRGCGELFDEVYRWYKSLHMLWCHRRHSTLSVCTRGHAGLSTCLVIHRDALL</sequence>
<dbReference type="AlphaFoldDB" id="A0A0D0DM73"/>
<gene>
    <name evidence="1" type="ORF">PAXRUDRAFT_161225</name>
</gene>
<protein>
    <submittedName>
        <fullName evidence="1">Uncharacterized protein</fullName>
    </submittedName>
</protein>
<accession>A0A0D0DM73</accession>
<keyword evidence="2" id="KW-1185">Reference proteome</keyword>
<reference evidence="1 2" key="1">
    <citation type="submission" date="2014-04" db="EMBL/GenBank/DDBJ databases">
        <authorList>
            <consortium name="DOE Joint Genome Institute"/>
            <person name="Kuo A."/>
            <person name="Kohler A."/>
            <person name="Jargeat P."/>
            <person name="Nagy L.G."/>
            <person name="Floudas D."/>
            <person name="Copeland A."/>
            <person name="Barry K.W."/>
            <person name="Cichocki N."/>
            <person name="Veneault-Fourrey C."/>
            <person name="LaButti K."/>
            <person name="Lindquist E.A."/>
            <person name="Lipzen A."/>
            <person name="Lundell T."/>
            <person name="Morin E."/>
            <person name="Murat C."/>
            <person name="Sun H."/>
            <person name="Tunlid A."/>
            <person name="Henrissat B."/>
            <person name="Grigoriev I.V."/>
            <person name="Hibbett D.S."/>
            <person name="Martin F."/>
            <person name="Nordberg H.P."/>
            <person name="Cantor M.N."/>
            <person name="Hua S.X."/>
        </authorList>
    </citation>
    <scope>NUCLEOTIDE SEQUENCE [LARGE SCALE GENOMIC DNA]</scope>
    <source>
        <strain evidence="1 2">Ve08.2h10</strain>
    </source>
</reference>